<dbReference type="InterPro" id="IPR024046">
    <property type="entry name" value="Flagellar_assmbl_FliW_dom_sf"/>
</dbReference>
<proteinExistence type="inferred from homology"/>
<keyword evidence="5" id="KW-0969">Cilium</keyword>
<keyword evidence="5" id="KW-0282">Flagellum</keyword>
<dbReference type="GO" id="GO:0005737">
    <property type="term" value="C:cytoplasm"/>
    <property type="evidence" value="ECO:0007669"/>
    <property type="project" value="UniProtKB-SubCell"/>
</dbReference>
<dbReference type="EMBL" id="QYZD01000005">
    <property type="protein sequence ID" value="RJG24838.1"/>
    <property type="molecule type" value="Genomic_DNA"/>
</dbReference>
<dbReference type="SUPFAM" id="SSF141457">
    <property type="entry name" value="BH3618-like"/>
    <property type="match status" value="1"/>
</dbReference>
<comment type="subcellular location">
    <subcellularLocation>
        <location evidence="4">Cytoplasm</location>
    </subcellularLocation>
</comment>
<gene>
    <name evidence="4" type="primary">fliW</name>
    <name evidence="5" type="ORF">DQX05_08320</name>
</gene>
<comment type="similarity">
    <text evidence="4">Belongs to the FliW family.</text>
</comment>
<dbReference type="PANTHER" id="PTHR39190:SF1">
    <property type="entry name" value="FLAGELLAR ASSEMBLY FACTOR FLIW"/>
    <property type="match status" value="1"/>
</dbReference>
<sequence length="149" mass="16711">MTSTNDSVASNVTIHSSNYGALHPEPHQIYEFVKGMVGFQSITRYALMPYDDSVFYILHAVEEERSFILIPAEYVQNYSFPIDQDTVEVLGVQTPEEVVTMLVVNIINDAISVNLRAPVLFSPKAQKGCQYIITDSSLPVRHFIQGRGE</sequence>
<dbReference type="HAMAP" id="MF_01185">
    <property type="entry name" value="FliW"/>
    <property type="match status" value="1"/>
</dbReference>
<dbReference type="Gene3D" id="2.30.290.10">
    <property type="entry name" value="BH3618-like"/>
    <property type="match status" value="1"/>
</dbReference>
<keyword evidence="5" id="KW-0966">Cell projection</keyword>
<evidence type="ECO:0000256" key="1">
    <source>
        <dbReference type="ARBA" id="ARBA00022490"/>
    </source>
</evidence>
<keyword evidence="2 4" id="KW-1005">Bacterial flagellum biogenesis</keyword>
<protein>
    <recommendedName>
        <fullName evidence="4">Flagellar assembly factor FliW</fullName>
    </recommendedName>
</protein>
<dbReference type="GO" id="GO:0006417">
    <property type="term" value="P:regulation of translation"/>
    <property type="evidence" value="ECO:0007669"/>
    <property type="project" value="UniProtKB-KW"/>
</dbReference>
<comment type="caution">
    <text evidence="5">The sequence shown here is derived from an EMBL/GenBank/DDBJ whole genome shotgun (WGS) entry which is preliminary data.</text>
</comment>
<accession>A0A3A3GJC2</accession>
<comment type="function">
    <text evidence="4">Acts as an anti-CsrA protein, binds CsrA and prevents it from repressing translation of its target genes, one of which is flagellin. Binds to flagellin and participates in the assembly of the flagellum.</text>
</comment>
<keyword evidence="1 4" id="KW-0963">Cytoplasm</keyword>
<dbReference type="AlphaFoldDB" id="A0A3A3GJC2"/>
<name>A0A3A3GJC2_PANTH</name>
<comment type="subunit">
    <text evidence="4">Interacts with translational regulator CsrA and flagellin(s).</text>
</comment>
<evidence type="ECO:0000313" key="6">
    <source>
        <dbReference type="Proteomes" id="UP000266177"/>
    </source>
</evidence>
<reference evidence="5 6" key="1">
    <citation type="submission" date="2018-09" db="EMBL/GenBank/DDBJ databases">
        <title>Paenibacillus SK2017-BO5.</title>
        <authorList>
            <person name="Piskunova J.V."/>
            <person name="Dubiley S.A."/>
            <person name="Severinov K.V."/>
        </authorList>
    </citation>
    <scope>NUCLEOTIDE SEQUENCE [LARGE SCALE GENOMIC DNA]</scope>
    <source>
        <strain evidence="5 6">BO5</strain>
    </source>
</reference>
<dbReference type="PANTHER" id="PTHR39190">
    <property type="entry name" value="FLAGELLAR ASSEMBLY FACTOR FLIW"/>
    <property type="match status" value="1"/>
</dbReference>
<dbReference type="Pfam" id="PF02623">
    <property type="entry name" value="FliW"/>
    <property type="match status" value="1"/>
</dbReference>
<dbReference type="OrthoDB" id="9801235at2"/>
<evidence type="ECO:0000256" key="4">
    <source>
        <dbReference type="HAMAP-Rule" id="MF_01185"/>
    </source>
</evidence>
<evidence type="ECO:0000256" key="2">
    <source>
        <dbReference type="ARBA" id="ARBA00022795"/>
    </source>
</evidence>
<dbReference type="RefSeq" id="WP_119792585.1">
    <property type="nucleotide sequence ID" value="NZ_QYZD01000005.1"/>
</dbReference>
<keyword evidence="3 4" id="KW-0810">Translation regulation</keyword>
<organism evidence="5 6">
    <name type="scientific">Paenibacillus thiaminolyticus</name>
    <name type="common">Bacillus thiaminolyticus</name>
    <dbReference type="NCBI Taxonomy" id="49283"/>
    <lineage>
        <taxon>Bacteria</taxon>
        <taxon>Bacillati</taxon>
        <taxon>Bacillota</taxon>
        <taxon>Bacilli</taxon>
        <taxon>Bacillales</taxon>
        <taxon>Paenibacillaceae</taxon>
        <taxon>Paenibacillus</taxon>
    </lineage>
</organism>
<dbReference type="InterPro" id="IPR003775">
    <property type="entry name" value="Flagellar_assembly_factor_FliW"/>
</dbReference>
<keyword evidence="4" id="KW-0143">Chaperone</keyword>
<evidence type="ECO:0000313" key="5">
    <source>
        <dbReference type="EMBL" id="RJG24838.1"/>
    </source>
</evidence>
<dbReference type="GO" id="GO:0044780">
    <property type="term" value="P:bacterial-type flagellum assembly"/>
    <property type="evidence" value="ECO:0007669"/>
    <property type="project" value="UniProtKB-UniRule"/>
</dbReference>
<dbReference type="Proteomes" id="UP000266177">
    <property type="component" value="Unassembled WGS sequence"/>
</dbReference>
<evidence type="ECO:0000256" key="3">
    <source>
        <dbReference type="ARBA" id="ARBA00022845"/>
    </source>
</evidence>